<evidence type="ECO:0000313" key="3">
    <source>
        <dbReference type="Proteomes" id="UP000250266"/>
    </source>
</evidence>
<organism evidence="2 3">
    <name type="scientific">Lepidopterella palustris CBS 459.81</name>
    <dbReference type="NCBI Taxonomy" id="1314670"/>
    <lineage>
        <taxon>Eukaryota</taxon>
        <taxon>Fungi</taxon>
        <taxon>Dikarya</taxon>
        <taxon>Ascomycota</taxon>
        <taxon>Pezizomycotina</taxon>
        <taxon>Dothideomycetes</taxon>
        <taxon>Pleosporomycetidae</taxon>
        <taxon>Mytilinidiales</taxon>
        <taxon>Argynnaceae</taxon>
        <taxon>Lepidopterella</taxon>
    </lineage>
</organism>
<keyword evidence="3" id="KW-1185">Reference proteome</keyword>
<reference evidence="2 3" key="1">
    <citation type="journal article" date="2016" name="Nat. Commun.">
        <title>Ectomycorrhizal ecology is imprinted in the genome of the dominant symbiotic fungus Cenococcum geophilum.</title>
        <authorList>
            <consortium name="DOE Joint Genome Institute"/>
            <person name="Peter M."/>
            <person name="Kohler A."/>
            <person name="Ohm R.A."/>
            <person name="Kuo A."/>
            <person name="Krutzmann J."/>
            <person name="Morin E."/>
            <person name="Arend M."/>
            <person name="Barry K.W."/>
            <person name="Binder M."/>
            <person name="Choi C."/>
            <person name="Clum A."/>
            <person name="Copeland A."/>
            <person name="Grisel N."/>
            <person name="Haridas S."/>
            <person name="Kipfer T."/>
            <person name="LaButti K."/>
            <person name="Lindquist E."/>
            <person name="Lipzen A."/>
            <person name="Maire R."/>
            <person name="Meier B."/>
            <person name="Mihaltcheva S."/>
            <person name="Molinier V."/>
            <person name="Murat C."/>
            <person name="Poggeler S."/>
            <person name="Quandt C.A."/>
            <person name="Sperisen C."/>
            <person name="Tritt A."/>
            <person name="Tisserant E."/>
            <person name="Crous P.W."/>
            <person name="Henrissat B."/>
            <person name="Nehls U."/>
            <person name="Egli S."/>
            <person name="Spatafora J.W."/>
            <person name="Grigoriev I.V."/>
            <person name="Martin F.M."/>
        </authorList>
    </citation>
    <scope>NUCLEOTIDE SEQUENCE [LARGE SCALE GENOMIC DNA]</scope>
    <source>
        <strain evidence="2 3">CBS 459.81</strain>
    </source>
</reference>
<dbReference type="AlphaFoldDB" id="A0A8E2JKE8"/>
<dbReference type="EMBL" id="KV744814">
    <property type="protein sequence ID" value="OCK85724.1"/>
    <property type="molecule type" value="Genomic_DNA"/>
</dbReference>
<sequence>MEGDLSDDLSDGNSNTYIDEIVKIRRIPVHNPTIIHPLLIPRSREAFVFNEDTEAESGEENTMDHDNESEAGGGHLEVGISSRQTVASSKSLSSVSSPDCFIPGEEETGKRSWLARLSRSLRAKWHNLASKAISLLGRNMAEVHLKMKISFDQRGTKRPEKTNVGVLADDVWISPNLHDYPSIKLL</sequence>
<feature type="region of interest" description="Disordered" evidence="1">
    <location>
        <begin position="54"/>
        <end position="75"/>
    </location>
</feature>
<dbReference type="Proteomes" id="UP000250266">
    <property type="component" value="Unassembled WGS sequence"/>
</dbReference>
<proteinExistence type="predicted"/>
<protein>
    <submittedName>
        <fullName evidence="2">Uncharacterized protein</fullName>
    </submittedName>
</protein>
<evidence type="ECO:0000313" key="2">
    <source>
        <dbReference type="EMBL" id="OCK85724.1"/>
    </source>
</evidence>
<accession>A0A8E2JKE8</accession>
<evidence type="ECO:0000256" key="1">
    <source>
        <dbReference type="SAM" id="MobiDB-lite"/>
    </source>
</evidence>
<name>A0A8E2JKE8_9PEZI</name>
<gene>
    <name evidence="2" type="ORF">K432DRAFT_377372</name>
</gene>